<comment type="caution">
    <text evidence="1">The sequence shown here is derived from an EMBL/GenBank/DDBJ whole genome shotgun (WGS) entry which is preliminary data.</text>
</comment>
<keyword evidence="2" id="KW-1185">Reference proteome</keyword>
<reference evidence="1 2" key="1">
    <citation type="submission" date="2021-06" db="EMBL/GenBank/DDBJ databases">
        <title>Caerostris extrusa draft genome.</title>
        <authorList>
            <person name="Kono N."/>
            <person name="Arakawa K."/>
        </authorList>
    </citation>
    <scope>NUCLEOTIDE SEQUENCE [LARGE SCALE GENOMIC DNA]</scope>
</reference>
<organism evidence="1 2">
    <name type="scientific">Caerostris extrusa</name>
    <name type="common">Bark spider</name>
    <name type="synonym">Caerostris bankana</name>
    <dbReference type="NCBI Taxonomy" id="172846"/>
    <lineage>
        <taxon>Eukaryota</taxon>
        <taxon>Metazoa</taxon>
        <taxon>Ecdysozoa</taxon>
        <taxon>Arthropoda</taxon>
        <taxon>Chelicerata</taxon>
        <taxon>Arachnida</taxon>
        <taxon>Araneae</taxon>
        <taxon>Araneomorphae</taxon>
        <taxon>Entelegynae</taxon>
        <taxon>Araneoidea</taxon>
        <taxon>Araneidae</taxon>
        <taxon>Caerostris</taxon>
    </lineage>
</organism>
<name>A0AAV4P9X7_CAEEX</name>
<dbReference type="EMBL" id="BPLR01004176">
    <property type="protein sequence ID" value="GIX92976.1"/>
    <property type="molecule type" value="Genomic_DNA"/>
</dbReference>
<dbReference type="Proteomes" id="UP001054945">
    <property type="component" value="Unassembled WGS sequence"/>
</dbReference>
<sequence length="130" mass="14832">MLFTKHRSSHPSLHPHHPLLFCPGRAEEDSLANEYRRKFLALIKTFVASVSPTPTTPILPFFLFVPSLGHRIKIFGDTLVTERLEHLLEVVIRFVRPSLAPSLQPPYTHPPHTRGFINRVGDHQGVRVFV</sequence>
<evidence type="ECO:0000313" key="1">
    <source>
        <dbReference type="EMBL" id="GIX92976.1"/>
    </source>
</evidence>
<accession>A0AAV4P9X7</accession>
<dbReference type="AlphaFoldDB" id="A0AAV4P9X7"/>
<evidence type="ECO:0000313" key="2">
    <source>
        <dbReference type="Proteomes" id="UP001054945"/>
    </source>
</evidence>
<protein>
    <submittedName>
        <fullName evidence="1">Uncharacterized protein</fullName>
    </submittedName>
</protein>
<proteinExistence type="predicted"/>
<gene>
    <name evidence="1" type="ORF">CEXT_137881</name>
</gene>